<dbReference type="EMBL" id="JBHRSW010000004">
    <property type="protein sequence ID" value="MFC3120389.1"/>
    <property type="molecule type" value="Genomic_DNA"/>
</dbReference>
<evidence type="ECO:0000259" key="1">
    <source>
        <dbReference type="PROSITE" id="PS50851"/>
    </source>
</evidence>
<dbReference type="InterPro" id="IPR036061">
    <property type="entry name" value="CheW-like_dom_sf"/>
</dbReference>
<organism evidence="2 3">
    <name type="scientific">Agaribacter flavus</name>
    <dbReference type="NCBI Taxonomy" id="1902781"/>
    <lineage>
        <taxon>Bacteria</taxon>
        <taxon>Pseudomonadati</taxon>
        <taxon>Pseudomonadota</taxon>
        <taxon>Gammaproteobacteria</taxon>
        <taxon>Alteromonadales</taxon>
        <taxon>Alteromonadaceae</taxon>
        <taxon>Agaribacter</taxon>
    </lineage>
</organism>
<comment type="caution">
    <text evidence="2">The sequence shown here is derived from an EMBL/GenBank/DDBJ whole genome shotgun (WGS) entry which is preliminary data.</text>
</comment>
<dbReference type="PIRSF" id="PIRSF020479">
    <property type="entry name" value="UCP020479_CheW"/>
    <property type="match status" value="1"/>
</dbReference>
<gene>
    <name evidence="2" type="ORF">ACFOHL_02035</name>
</gene>
<dbReference type="SMART" id="SM00260">
    <property type="entry name" value="CheW"/>
    <property type="match status" value="1"/>
</dbReference>
<dbReference type="SUPFAM" id="SSF50341">
    <property type="entry name" value="CheW-like"/>
    <property type="match status" value="1"/>
</dbReference>
<dbReference type="Proteomes" id="UP001595478">
    <property type="component" value="Unassembled WGS sequence"/>
</dbReference>
<accession>A0ABV7FJC3</accession>
<proteinExistence type="predicted"/>
<reference evidence="3" key="1">
    <citation type="journal article" date="2019" name="Int. J. Syst. Evol. Microbiol.">
        <title>The Global Catalogue of Microorganisms (GCM) 10K type strain sequencing project: providing services to taxonomists for standard genome sequencing and annotation.</title>
        <authorList>
            <consortium name="The Broad Institute Genomics Platform"/>
            <consortium name="The Broad Institute Genome Sequencing Center for Infectious Disease"/>
            <person name="Wu L."/>
            <person name="Ma J."/>
        </authorList>
    </citation>
    <scope>NUCLEOTIDE SEQUENCE [LARGE SCALE GENOMIC DNA]</scope>
    <source>
        <strain evidence="3">KCTC 52473</strain>
    </source>
</reference>
<sequence>MPESKESDLLSSYFSALTSIQSTESETDKEALSRAEKLLKQASVSADLSDKELDSKDIGTSAETMGIQLVSAPELSLEKRLPSTFQALFFEVAGIKLAIPLVELGGIHEMKKLTPLPGKADWVLGVLIKGSEKLNCIDTAKWVMPERYTQQLADSLQYSYAVQLGKTPWVLACEALKDTEELSITDIKWRDQTGSRPWLAGMVKEKMCALIDAEKLVWLLTQKS</sequence>
<dbReference type="InterPro" id="IPR002545">
    <property type="entry name" value="CheW-lke_dom"/>
</dbReference>
<evidence type="ECO:0000313" key="2">
    <source>
        <dbReference type="EMBL" id="MFC3120389.1"/>
    </source>
</evidence>
<dbReference type="InterPro" id="IPR014506">
    <property type="entry name" value="UCP020479_CheW"/>
</dbReference>
<feature type="domain" description="CheW-like" evidence="1">
    <location>
        <begin position="84"/>
        <end position="222"/>
    </location>
</feature>
<dbReference type="Pfam" id="PF01584">
    <property type="entry name" value="CheW"/>
    <property type="match status" value="1"/>
</dbReference>
<dbReference type="RefSeq" id="WP_376918525.1">
    <property type="nucleotide sequence ID" value="NZ_JBHRSW010000004.1"/>
</dbReference>
<dbReference type="PROSITE" id="PS50851">
    <property type="entry name" value="CHEW"/>
    <property type="match status" value="1"/>
</dbReference>
<protein>
    <submittedName>
        <fullName evidence="2">Chemotaxis protein CheW</fullName>
    </submittedName>
</protein>
<name>A0ABV7FJC3_9ALTE</name>
<keyword evidence="3" id="KW-1185">Reference proteome</keyword>
<evidence type="ECO:0000313" key="3">
    <source>
        <dbReference type="Proteomes" id="UP001595478"/>
    </source>
</evidence>